<protein>
    <submittedName>
        <fullName evidence="10">Gonadotropinreleasing hormone II receptorlike [Megachile rotundata]</fullName>
    </submittedName>
</protein>
<dbReference type="PANTHER" id="PTHR24241">
    <property type="entry name" value="NEUROPEPTIDE RECEPTOR-RELATED G-PROTEIN COUPLED RECEPTOR"/>
    <property type="match status" value="1"/>
</dbReference>
<organism evidence="10">
    <name type="scientific">Lepeophtheirus salmonis</name>
    <name type="common">Salmon louse</name>
    <name type="synonym">Caligus salmonis</name>
    <dbReference type="NCBI Taxonomy" id="72036"/>
    <lineage>
        <taxon>Eukaryota</taxon>
        <taxon>Metazoa</taxon>
        <taxon>Ecdysozoa</taxon>
        <taxon>Arthropoda</taxon>
        <taxon>Crustacea</taxon>
        <taxon>Multicrustacea</taxon>
        <taxon>Hexanauplia</taxon>
        <taxon>Copepoda</taxon>
        <taxon>Siphonostomatoida</taxon>
        <taxon>Caligidae</taxon>
        <taxon>Lepeophtheirus</taxon>
    </lineage>
</organism>
<dbReference type="GO" id="GO:0042277">
    <property type="term" value="F:peptide binding"/>
    <property type="evidence" value="ECO:0007669"/>
    <property type="project" value="TreeGrafter"/>
</dbReference>
<dbReference type="SUPFAM" id="SSF81321">
    <property type="entry name" value="Family A G protein-coupled receptor-like"/>
    <property type="match status" value="1"/>
</dbReference>
<dbReference type="OrthoDB" id="6435638at2759"/>
<dbReference type="GO" id="GO:0097003">
    <property type="term" value="F:adipokinetic hormone receptor activity"/>
    <property type="evidence" value="ECO:0007669"/>
    <property type="project" value="TreeGrafter"/>
</dbReference>
<dbReference type="PANTHER" id="PTHR24241:SF59">
    <property type="entry name" value="ADIPOKINETIC HORMONE RECEPTOR, ISOFORM C"/>
    <property type="match status" value="1"/>
</dbReference>
<name>A0A0K2TZP9_LEPSM</name>
<dbReference type="PRINTS" id="PR00237">
    <property type="entry name" value="GPCRRHODOPSN"/>
</dbReference>
<evidence type="ECO:0000256" key="3">
    <source>
        <dbReference type="ARBA" id="ARBA00022475"/>
    </source>
</evidence>
<evidence type="ECO:0000256" key="1">
    <source>
        <dbReference type="ARBA" id="ARBA00004651"/>
    </source>
</evidence>
<dbReference type="Pfam" id="PF00001">
    <property type="entry name" value="7tm_1"/>
    <property type="match status" value="1"/>
</dbReference>
<keyword evidence="4 8" id="KW-0812">Transmembrane</keyword>
<evidence type="ECO:0000259" key="9">
    <source>
        <dbReference type="PROSITE" id="PS50262"/>
    </source>
</evidence>
<evidence type="ECO:0000256" key="4">
    <source>
        <dbReference type="ARBA" id="ARBA00022692"/>
    </source>
</evidence>
<dbReference type="EMBL" id="HACA01013826">
    <property type="protein sequence ID" value="CDW31187.1"/>
    <property type="molecule type" value="Transcribed_RNA"/>
</dbReference>
<keyword evidence="3" id="KW-1003">Cell membrane</keyword>
<comment type="subcellular location">
    <subcellularLocation>
        <location evidence="1">Cell membrane</location>
        <topology evidence="1">Multi-pass membrane protein</topology>
    </subcellularLocation>
</comment>
<evidence type="ECO:0000256" key="2">
    <source>
        <dbReference type="ARBA" id="ARBA00010663"/>
    </source>
</evidence>
<dbReference type="InterPro" id="IPR017452">
    <property type="entry name" value="GPCR_Rhodpsn_7TM"/>
</dbReference>
<reference evidence="10" key="1">
    <citation type="submission" date="2014-05" db="EMBL/GenBank/DDBJ databases">
        <authorList>
            <person name="Chronopoulou M."/>
        </authorList>
    </citation>
    <scope>NUCLEOTIDE SEQUENCE</scope>
    <source>
        <tissue evidence="10">Whole organism</tissue>
    </source>
</reference>
<comment type="similarity">
    <text evidence="2">Belongs to the G-protein coupled receptor 1 family.</text>
</comment>
<keyword evidence="5 8" id="KW-1133">Transmembrane helix</keyword>
<dbReference type="AlphaFoldDB" id="A0A0K2TZP9"/>
<evidence type="ECO:0000256" key="8">
    <source>
        <dbReference type="SAM" id="Phobius"/>
    </source>
</evidence>
<feature type="transmembrane region" description="Helical" evidence="8">
    <location>
        <begin position="21"/>
        <end position="45"/>
    </location>
</feature>
<proteinExistence type="inferred from homology"/>
<sequence length="124" mass="14519">TGLRRSGVGVLNRARTRTLKMTVVIVCVFILCWTPYYIISVWFLADKESFMEVDQRIQNSLFMFACTNSCMDPIVYGFFNLRNRQQQPSIHHHHRHNHHAVVELRSITTRQIDEDVNGTNPMQI</sequence>
<feature type="domain" description="G-protein coupled receptors family 1 profile" evidence="9">
    <location>
        <begin position="1"/>
        <end position="76"/>
    </location>
</feature>
<dbReference type="Gene3D" id="1.20.1070.10">
    <property type="entry name" value="Rhodopsin 7-helix transmembrane proteins"/>
    <property type="match status" value="1"/>
</dbReference>
<evidence type="ECO:0000256" key="5">
    <source>
        <dbReference type="ARBA" id="ARBA00022989"/>
    </source>
</evidence>
<dbReference type="GO" id="GO:0004930">
    <property type="term" value="F:G protein-coupled receptor activity"/>
    <property type="evidence" value="ECO:0007669"/>
    <property type="project" value="InterPro"/>
</dbReference>
<keyword evidence="7 10" id="KW-0675">Receptor</keyword>
<evidence type="ECO:0000256" key="7">
    <source>
        <dbReference type="ARBA" id="ARBA00023170"/>
    </source>
</evidence>
<evidence type="ECO:0000256" key="6">
    <source>
        <dbReference type="ARBA" id="ARBA00023136"/>
    </source>
</evidence>
<dbReference type="GO" id="GO:0032870">
    <property type="term" value="P:cellular response to hormone stimulus"/>
    <property type="evidence" value="ECO:0007669"/>
    <property type="project" value="TreeGrafter"/>
</dbReference>
<accession>A0A0K2TZP9</accession>
<feature type="non-terminal residue" evidence="10">
    <location>
        <position position="1"/>
    </location>
</feature>
<evidence type="ECO:0000313" key="10">
    <source>
        <dbReference type="EMBL" id="CDW31187.1"/>
    </source>
</evidence>
<dbReference type="GO" id="GO:0005886">
    <property type="term" value="C:plasma membrane"/>
    <property type="evidence" value="ECO:0007669"/>
    <property type="project" value="UniProtKB-SubCell"/>
</dbReference>
<dbReference type="PROSITE" id="PS50262">
    <property type="entry name" value="G_PROTEIN_RECEP_F1_2"/>
    <property type="match status" value="1"/>
</dbReference>
<feature type="transmembrane region" description="Helical" evidence="8">
    <location>
        <begin position="57"/>
        <end position="79"/>
    </location>
</feature>
<dbReference type="InterPro" id="IPR000276">
    <property type="entry name" value="GPCR_Rhodpsn"/>
</dbReference>
<keyword evidence="6 8" id="KW-0472">Membrane</keyword>